<feature type="transmembrane region" description="Helical" evidence="7">
    <location>
        <begin position="68"/>
        <end position="87"/>
    </location>
</feature>
<feature type="transmembrane region" description="Helical" evidence="7">
    <location>
        <begin position="93"/>
        <end position="112"/>
    </location>
</feature>
<keyword evidence="3 7" id="KW-0812">Transmembrane</keyword>
<dbReference type="InterPro" id="IPR007014">
    <property type="entry name" value="FUN14"/>
</dbReference>
<evidence type="ECO:0000256" key="6">
    <source>
        <dbReference type="SAM" id="MobiDB-lite"/>
    </source>
</evidence>
<evidence type="ECO:0008006" key="10">
    <source>
        <dbReference type="Google" id="ProtNLM"/>
    </source>
</evidence>
<evidence type="ECO:0000256" key="3">
    <source>
        <dbReference type="ARBA" id="ARBA00022692"/>
    </source>
</evidence>
<keyword evidence="4 7" id="KW-1133">Transmembrane helix</keyword>
<keyword evidence="5 7" id="KW-0472">Membrane</keyword>
<dbReference type="AlphaFoldDB" id="A0AA40A819"/>
<gene>
    <name evidence="8" type="ORF">B0H67DRAFT_684628</name>
</gene>
<sequence length="155" mass="16863">MAHVAFCRSALRRNALPLGLGLTSGLVLLHRQQPMRFDAIASSPPLTKHPFSEGPSPSQRKERLNPEMIKQLSGGSLGGFFTGLVVSVFSKTLVLLIGLGIVFIQVAAHYGVDVVDQLKLKKRIQSSRILTALNHNPTFKIAFGVTFAMSAFMSF</sequence>
<comment type="subcellular location">
    <subcellularLocation>
        <location evidence="1">Membrane</location>
    </subcellularLocation>
</comment>
<evidence type="ECO:0000256" key="2">
    <source>
        <dbReference type="ARBA" id="ARBA00009160"/>
    </source>
</evidence>
<comment type="similarity">
    <text evidence="2">Belongs to the FUN14 family.</text>
</comment>
<protein>
    <recommendedName>
        <fullName evidence="10">Fun14 family protein</fullName>
    </recommendedName>
</protein>
<dbReference type="Pfam" id="PF04930">
    <property type="entry name" value="FUN14"/>
    <property type="match status" value="1"/>
</dbReference>
<comment type="caution">
    <text evidence="8">The sequence shown here is derived from an EMBL/GenBank/DDBJ whole genome shotgun (WGS) entry which is preliminary data.</text>
</comment>
<evidence type="ECO:0000256" key="7">
    <source>
        <dbReference type="SAM" id="Phobius"/>
    </source>
</evidence>
<evidence type="ECO:0000256" key="4">
    <source>
        <dbReference type="ARBA" id="ARBA00022989"/>
    </source>
</evidence>
<dbReference type="GO" id="GO:0016020">
    <property type="term" value="C:membrane"/>
    <property type="evidence" value="ECO:0007669"/>
    <property type="project" value="UniProtKB-SubCell"/>
</dbReference>
<dbReference type="EMBL" id="JAUKUA010000005">
    <property type="protein sequence ID" value="KAK0710911.1"/>
    <property type="molecule type" value="Genomic_DNA"/>
</dbReference>
<name>A0AA40A819_9PEZI</name>
<evidence type="ECO:0000256" key="1">
    <source>
        <dbReference type="ARBA" id="ARBA00004370"/>
    </source>
</evidence>
<proteinExistence type="inferred from homology"/>
<evidence type="ECO:0000256" key="5">
    <source>
        <dbReference type="ARBA" id="ARBA00023136"/>
    </source>
</evidence>
<keyword evidence="9" id="KW-1185">Reference proteome</keyword>
<feature type="transmembrane region" description="Helical" evidence="7">
    <location>
        <begin position="133"/>
        <end position="153"/>
    </location>
</feature>
<evidence type="ECO:0000313" key="9">
    <source>
        <dbReference type="Proteomes" id="UP001172102"/>
    </source>
</evidence>
<dbReference type="Proteomes" id="UP001172102">
    <property type="component" value="Unassembled WGS sequence"/>
</dbReference>
<reference evidence="8" key="1">
    <citation type="submission" date="2023-06" db="EMBL/GenBank/DDBJ databases">
        <title>Genome-scale phylogeny and comparative genomics of the fungal order Sordariales.</title>
        <authorList>
            <consortium name="Lawrence Berkeley National Laboratory"/>
            <person name="Hensen N."/>
            <person name="Bonometti L."/>
            <person name="Westerberg I."/>
            <person name="Brannstrom I.O."/>
            <person name="Guillou S."/>
            <person name="Cros-Aarteil S."/>
            <person name="Calhoun S."/>
            <person name="Haridas S."/>
            <person name="Kuo A."/>
            <person name="Mondo S."/>
            <person name="Pangilinan J."/>
            <person name="Riley R."/>
            <person name="Labutti K."/>
            <person name="Andreopoulos B."/>
            <person name="Lipzen A."/>
            <person name="Chen C."/>
            <person name="Yanf M."/>
            <person name="Daum C."/>
            <person name="Ng V."/>
            <person name="Clum A."/>
            <person name="Steindorff A."/>
            <person name="Ohm R."/>
            <person name="Martin F."/>
            <person name="Silar P."/>
            <person name="Natvig D."/>
            <person name="Lalanne C."/>
            <person name="Gautier V."/>
            <person name="Ament-Velasquez S.L."/>
            <person name="Kruys A."/>
            <person name="Hutchinson M.I."/>
            <person name="Powell A.J."/>
            <person name="Barry K."/>
            <person name="Miller A.N."/>
            <person name="Grigoriev I.V."/>
            <person name="Debuchy R."/>
            <person name="Gladieux P."/>
            <person name="Thoren M.H."/>
            <person name="Johannesson H."/>
        </authorList>
    </citation>
    <scope>NUCLEOTIDE SEQUENCE</scope>
    <source>
        <strain evidence="8">SMH4607-1</strain>
    </source>
</reference>
<organism evidence="8 9">
    <name type="scientific">Lasiosphaeris hirsuta</name>
    <dbReference type="NCBI Taxonomy" id="260670"/>
    <lineage>
        <taxon>Eukaryota</taxon>
        <taxon>Fungi</taxon>
        <taxon>Dikarya</taxon>
        <taxon>Ascomycota</taxon>
        <taxon>Pezizomycotina</taxon>
        <taxon>Sordariomycetes</taxon>
        <taxon>Sordariomycetidae</taxon>
        <taxon>Sordariales</taxon>
        <taxon>Lasiosphaeriaceae</taxon>
        <taxon>Lasiosphaeris</taxon>
    </lineage>
</organism>
<accession>A0AA40A819</accession>
<evidence type="ECO:0000313" key="8">
    <source>
        <dbReference type="EMBL" id="KAK0710911.1"/>
    </source>
</evidence>
<feature type="region of interest" description="Disordered" evidence="6">
    <location>
        <begin position="42"/>
        <end position="62"/>
    </location>
</feature>